<keyword evidence="4" id="KW-1185">Reference proteome</keyword>
<dbReference type="EMBL" id="BQNB010015055">
    <property type="protein sequence ID" value="GJT35499.1"/>
    <property type="molecule type" value="Genomic_DNA"/>
</dbReference>
<accession>A0ABQ5DFA9</accession>
<sequence length="465" mass="52870">MPPNTYPVQGPYEGVTDWYQKPRIQATRDRHKSYADVRCKPLEFQVGDKVMLKVLAKVGTVAYRLELPQQLSWVHSTFHVSNLKKFLFDEPLVIPLDKIHIDDKLHFVEVPMEIDMDGYCKYHKKRAKTGQKRTREGKSAQEPGIIKLWSTKVNPGQQCNTQTFIPLRPNLGVLQPSPKMAPSTDKKKVLTIGTSSKKTVDSGGNTFMSGVQEEGKSSTPLVEKINMFEQQKIDSEDEVEYVDNEMASFLASKPSAVGYGTNNLLEPWRETYGNADYDYDPYDDDMYEGQEIPDNIQFICDNLDIKDLIHDPTSGPEIVVVIVLCIAGNIWKDTEAIKHWYVLYLEEGPWQAEKIESRRDETVTMKNEVPFFLSRNVLYTLLRESNEKGDGQSHDERNFERKSSEQNLGGPPSYEDVVAGGRSPISNERPEDEESGEQTTSPQEEEMGPSLLSMQLKFDTVLDDV</sequence>
<gene>
    <name evidence="3" type="ORF">Tco_0925918</name>
</gene>
<proteinExistence type="predicted"/>
<reference evidence="3" key="2">
    <citation type="submission" date="2022-01" db="EMBL/GenBank/DDBJ databases">
        <authorList>
            <person name="Yamashiro T."/>
            <person name="Shiraishi A."/>
            <person name="Satake H."/>
            <person name="Nakayama K."/>
        </authorList>
    </citation>
    <scope>NUCLEOTIDE SEQUENCE</scope>
</reference>
<evidence type="ECO:0000313" key="4">
    <source>
        <dbReference type="Proteomes" id="UP001151760"/>
    </source>
</evidence>
<feature type="compositionally biased region" description="Basic and acidic residues" evidence="1">
    <location>
        <begin position="385"/>
        <end position="404"/>
    </location>
</feature>
<organism evidence="3 4">
    <name type="scientific">Tanacetum coccineum</name>
    <dbReference type="NCBI Taxonomy" id="301880"/>
    <lineage>
        <taxon>Eukaryota</taxon>
        <taxon>Viridiplantae</taxon>
        <taxon>Streptophyta</taxon>
        <taxon>Embryophyta</taxon>
        <taxon>Tracheophyta</taxon>
        <taxon>Spermatophyta</taxon>
        <taxon>Magnoliopsida</taxon>
        <taxon>eudicotyledons</taxon>
        <taxon>Gunneridae</taxon>
        <taxon>Pentapetalae</taxon>
        <taxon>asterids</taxon>
        <taxon>campanulids</taxon>
        <taxon>Asterales</taxon>
        <taxon>Asteraceae</taxon>
        <taxon>Asteroideae</taxon>
        <taxon>Anthemideae</taxon>
        <taxon>Anthemidinae</taxon>
        <taxon>Tanacetum</taxon>
    </lineage>
</organism>
<feature type="domain" description="Tf2-1-like SH3-like" evidence="2">
    <location>
        <begin position="53"/>
        <end position="86"/>
    </location>
</feature>
<dbReference type="Proteomes" id="UP001151760">
    <property type="component" value="Unassembled WGS sequence"/>
</dbReference>
<reference evidence="3" key="1">
    <citation type="journal article" date="2022" name="Int. J. Mol. Sci.">
        <title>Draft Genome of Tanacetum Coccineum: Genomic Comparison of Closely Related Tanacetum-Family Plants.</title>
        <authorList>
            <person name="Yamashiro T."/>
            <person name="Shiraishi A."/>
            <person name="Nakayama K."/>
            <person name="Satake H."/>
        </authorList>
    </citation>
    <scope>NUCLEOTIDE SEQUENCE</scope>
</reference>
<dbReference type="PANTHER" id="PTHR46148:SF59">
    <property type="entry name" value="NUCLEOTIDYLTRANSFERASE, RIBONUCLEASE H"/>
    <property type="match status" value="1"/>
</dbReference>
<feature type="region of interest" description="Disordered" evidence="1">
    <location>
        <begin position="385"/>
        <end position="465"/>
    </location>
</feature>
<evidence type="ECO:0000259" key="2">
    <source>
        <dbReference type="Pfam" id="PF24626"/>
    </source>
</evidence>
<dbReference type="InterPro" id="IPR056924">
    <property type="entry name" value="SH3_Tf2-1"/>
</dbReference>
<comment type="caution">
    <text evidence="3">The sequence shown here is derived from an EMBL/GenBank/DDBJ whole genome shotgun (WGS) entry which is preliminary data.</text>
</comment>
<evidence type="ECO:0000313" key="3">
    <source>
        <dbReference type="EMBL" id="GJT35499.1"/>
    </source>
</evidence>
<evidence type="ECO:0000256" key="1">
    <source>
        <dbReference type="SAM" id="MobiDB-lite"/>
    </source>
</evidence>
<name>A0ABQ5DFA9_9ASTR</name>
<dbReference type="PANTHER" id="PTHR46148">
    <property type="entry name" value="CHROMO DOMAIN-CONTAINING PROTEIN"/>
    <property type="match status" value="1"/>
</dbReference>
<dbReference type="Pfam" id="PF24626">
    <property type="entry name" value="SH3_Tf2-1"/>
    <property type="match status" value="1"/>
</dbReference>
<protein>
    <recommendedName>
        <fullName evidence="2">Tf2-1-like SH3-like domain-containing protein</fullName>
    </recommendedName>
</protein>